<evidence type="ECO:0000313" key="4">
    <source>
        <dbReference type="Proteomes" id="UP000564644"/>
    </source>
</evidence>
<feature type="chain" id="PRO_5038952787" evidence="1">
    <location>
        <begin position="23"/>
        <end position="1323"/>
    </location>
</feature>
<dbReference type="Gene3D" id="3.60.21.40">
    <property type="entry name" value="GpdQ, catalytic alpha/beta sandwich domain"/>
    <property type="match status" value="1"/>
</dbReference>
<dbReference type="SUPFAM" id="SSF56300">
    <property type="entry name" value="Metallo-dependent phosphatases"/>
    <property type="match status" value="1"/>
</dbReference>
<dbReference type="InterPro" id="IPR006626">
    <property type="entry name" value="PbH1"/>
</dbReference>
<dbReference type="Gene3D" id="1.20.1270.90">
    <property type="entry name" value="AF1782-like"/>
    <property type="match status" value="1"/>
</dbReference>
<dbReference type="PANTHER" id="PTHR36453:SF1">
    <property type="entry name" value="RIGHT HANDED BETA HELIX DOMAIN-CONTAINING PROTEIN"/>
    <property type="match status" value="1"/>
</dbReference>
<dbReference type="InterPro" id="IPR012334">
    <property type="entry name" value="Pectin_lyas_fold"/>
</dbReference>
<dbReference type="InterPro" id="IPR008979">
    <property type="entry name" value="Galactose-bd-like_sf"/>
</dbReference>
<dbReference type="InterPro" id="IPR042281">
    <property type="entry name" value="GpdQ_beta-strand"/>
</dbReference>
<accession>A0A7X0SKY5</accession>
<evidence type="ECO:0000256" key="1">
    <source>
        <dbReference type="SAM" id="SignalP"/>
    </source>
</evidence>
<gene>
    <name evidence="3" type="ORF">H7C18_13100</name>
</gene>
<dbReference type="SUPFAM" id="SSF51126">
    <property type="entry name" value="Pectin lyase-like"/>
    <property type="match status" value="1"/>
</dbReference>
<proteinExistence type="predicted"/>
<dbReference type="Gene3D" id="2.60.120.260">
    <property type="entry name" value="Galactose-binding domain-like"/>
    <property type="match status" value="2"/>
</dbReference>
<dbReference type="Gene3D" id="2.160.20.10">
    <property type="entry name" value="Single-stranded right-handed beta-helix, Pectin lyase-like"/>
    <property type="match status" value="2"/>
</dbReference>
<feature type="signal peptide" evidence="1">
    <location>
        <begin position="1"/>
        <end position="22"/>
    </location>
</feature>
<dbReference type="Pfam" id="PF00754">
    <property type="entry name" value="F5_F8_type_C"/>
    <property type="match status" value="2"/>
</dbReference>
<reference evidence="3 4" key="1">
    <citation type="submission" date="2020-08" db="EMBL/GenBank/DDBJ databases">
        <title>Cohnella phylogeny.</title>
        <authorList>
            <person name="Dunlap C."/>
        </authorList>
    </citation>
    <scope>NUCLEOTIDE SEQUENCE [LARGE SCALE GENOMIC DNA]</scope>
    <source>
        <strain evidence="3 4">CBP 2801</strain>
    </source>
</reference>
<dbReference type="Pfam" id="PF00149">
    <property type="entry name" value="Metallophos"/>
    <property type="match status" value="1"/>
</dbReference>
<feature type="domain" description="F5/8 type C" evidence="2">
    <location>
        <begin position="1172"/>
        <end position="1323"/>
    </location>
</feature>
<dbReference type="EMBL" id="JACJVO010000016">
    <property type="protein sequence ID" value="MBB6731851.1"/>
    <property type="molecule type" value="Genomic_DNA"/>
</dbReference>
<dbReference type="PROSITE" id="PS50022">
    <property type="entry name" value="FA58C_3"/>
    <property type="match status" value="2"/>
</dbReference>
<dbReference type="GO" id="GO:0016787">
    <property type="term" value="F:hydrolase activity"/>
    <property type="evidence" value="ECO:0007669"/>
    <property type="project" value="InterPro"/>
</dbReference>
<dbReference type="RefSeq" id="WP_185129525.1">
    <property type="nucleotide sequence ID" value="NZ_JACJVO010000016.1"/>
</dbReference>
<dbReference type="PANTHER" id="PTHR36453">
    <property type="entry name" value="SECRETED PROTEIN-RELATED"/>
    <property type="match status" value="1"/>
</dbReference>
<dbReference type="Proteomes" id="UP000564644">
    <property type="component" value="Unassembled WGS sequence"/>
</dbReference>
<sequence>MNKLNKVGILAAVALLWSALSALDMPAEKASASTLDFKFCLTSDTHMPTSDANLATALQISTAQSCEAFVITGDLTDGGTDAQYDDLMSVMNANAHPPAYFIVGNHDVRSTAGTFPQLEQRFETKTGMPGMYYDAWVHGYHFIFLGTEQNEGSDEAMISDTQLNWLDSKLAENADYDKPIFVFIHQPLQETVSGTYIQDNYGLKGWRDGVRQWRQIKNILQKYPQAIVTSGHLHRSASLYKGENVFVNAGSTTPVGGSPQEMMVYSVYNDKVDIQARKVTTNSVVWTGSVPDSLNAAALQQDVTDANNLLSSSSVGDGTDQYPSWAAEYLQQATGGLNALLADPNATESALGEALMALRNAKRTFSASRNSVTNIGLHKPVASSDGTGIDQSYPPEQAVDGGVNFTNGWNAKSSSTGSAWIQVDLEAESKITRVEIEARPTSTYDGERKNFEIRASNDPSFATYDVLGSVGGTAFAAPTWGLDLNTSNTYRYVRYQKTGAEYVFLTEMRVFGIAKGKYPISGHVVDENNQPVGGATVTLHPFGDDSGNLGTAVSGPDGSYAISVPQLSGKYTVSAAKAPYEPNDATVIVPMAPVADADVVLATGGQGGVPSDFYVSPAGTGTACTESSPCSLLDARDKVRAVNGSMTGDIAVHLADGTYTLGSTFALSEADSGGNGYNVIYEAAPGAHPTINGAYRVTGWTSTGGGVYKASLASYGSVRPLSLYVNGKPAIRARTPNVGSYYRVKNWDIPNQNVLLNSGEIANWNHFTDVMMVVKKHWNESKLRLSSFSLSGNVAAVTVQSPEKANNFGLAWPNMETDSDGQQSYYFENAKEFLDAPGEFYIDNATNELFYMPREGENMATANVLAPRLQTIVQVAGSSLNAPVHNIQFKGLRFEGSTFTGPSSSGYVGVQAGHSVEQNMLPGGVEVKNAEAIRFERNTFQNMSASGLSLVSGTHDNEIVGNVFRNIGGNGIQVGASLVQNPADSRESSRNDSIENNYVTAVGQYYSGSVGIFAGFVDGIAIEHNEVAYVPYTGISVGWGWTGSDTALQNNRIRYNDVHHTLQYHDDGAGIYTLSKAPGTVIDANYIHDNIKGAYHEPKACDFGTQDPACYPIAGIYLDSNSSGMTVSNNVIANTPMNVHLGYQVDTLPNTLTNNDGHSQTTIDQAGIEQAYRDIKTGIAPTELAGGRTATASSTYAGAGGFGPSAAVDGNAGTGWAPAGETGSPNHWWQVDLGAARTISQVDLVTRQDVDQPSTRRNFEVRASNDPNFGTYAVLAGQTASSLPYQSTWITPVYDNAMPYRYIRIVKTVNEYFFLSEVKVFGY</sequence>
<comment type="caution">
    <text evidence="3">The sequence shown here is derived from an EMBL/GenBank/DDBJ whole genome shotgun (WGS) entry which is preliminary data.</text>
</comment>
<dbReference type="InterPro" id="IPR048482">
    <property type="entry name" value="GH141_ins"/>
</dbReference>
<dbReference type="InterPro" id="IPR000421">
    <property type="entry name" value="FA58C"/>
</dbReference>
<dbReference type="SUPFAM" id="SSF49464">
    <property type="entry name" value="Carboxypeptidase regulatory domain-like"/>
    <property type="match status" value="1"/>
</dbReference>
<keyword evidence="1" id="KW-0732">Signal</keyword>
<dbReference type="SMART" id="SM00710">
    <property type="entry name" value="PbH1"/>
    <property type="match status" value="8"/>
</dbReference>
<dbReference type="Pfam" id="PF13620">
    <property type="entry name" value="CarboxypepD_reg"/>
    <property type="match status" value="1"/>
</dbReference>
<organism evidence="3 4">
    <name type="scientific">Cohnella zeiphila</name>
    <dbReference type="NCBI Taxonomy" id="2761120"/>
    <lineage>
        <taxon>Bacteria</taxon>
        <taxon>Bacillati</taxon>
        <taxon>Bacillota</taxon>
        <taxon>Bacilli</taxon>
        <taxon>Bacillales</taxon>
        <taxon>Paenibacillaceae</taxon>
        <taxon>Cohnella</taxon>
    </lineage>
</organism>
<dbReference type="SUPFAM" id="SSF49785">
    <property type="entry name" value="Galactose-binding domain-like"/>
    <property type="match status" value="2"/>
</dbReference>
<dbReference type="InterPro" id="IPR042283">
    <property type="entry name" value="GpdQ_catalytic"/>
</dbReference>
<feature type="domain" description="F5/8 type C" evidence="2">
    <location>
        <begin position="370"/>
        <end position="513"/>
    </location>
</feature>
<name>A0A7X0SKY5_9BACL</name>
<dbReference type="InterPro" id="IPR008969">
    <property type="entry name" value="CarboxyPept-like_regulatory"/>
</dbReference>
<dbReference type="InterPro" id="IPR011050">
    <property type="entry name" value="Pectin_lyase_fold/virulence"/>
</dbReference>
<evidence type="ECO:0000259" key="2">
    <source>
        <dbReference type="PROSITE" id="PS50022"/>
    </source>
</evidence>
<dbReference type="Pfam" id="PF21231">
    <property type="entry name" value="GH141_M"/>
    <property type="match status" value="1"/>
</dbReference>
<evidence type="ECO:0000313" key="3">
    <source>
        <dbReference type="EMBL" id="MBB6731851.1"/>
    </source>
</evidence>
<protein>
    <submittedName>
        <fullName evidence="3">Discoidin domain-containing protein</fullName>
    </submittedName>
</protein>
<dbReference type="Gene3D" id="3.30.750.180">
    <property type="entry name" value="GpdQ, beta-strand dimerisation domain"/>
    <property type="match status" value="1"/>
</dbReference>
<keyword evidence="4" id="KW-1185">Reference proteome</keyword>
<dbReference type="InterPro" id="IPR004843">
    <property type="entry name" value="Calcineurin-like_PHP"/>
</dbReference>
<dbReference type="Gene3D" id="2.60.40.1120">
    <property type="entry name" value="Carboxypeptidase-like, regulatory domain"/>
    <property type="match status" value="1"/>
</dbReference>
<dbReference type="InterPro" id="IPR029052">
    <property type="entry name" value="Metallo-depent_PP-like"/>
</dbReference>